<sequence>MKKQALNYICGSVLLLFMLILPFYAPVQHYLSIPAEVKVSASHDEPSADQEAWTAFSSTNDHEVFYEFAGVPVKKTTLEKVRDIRLIPGGQSVGVELHTKGVLVVGHHLVNGQDEQRTSPGEQAEIQIGDILLEGNGEEINSMEKLSSIVKETGERKESLELKIKRGKEMTTASLTPSYNPREKEYQIGLYIRDSAAGIGTMTFYDPETKKYGALGHVISDMDTKKPIEIHEGTIVKSQVTSIEKGAQGVPGEKKAKFSLRNDRLGIITKNTPFGIFGTLDDDMTNEEYPEGLPIGFAEQVEEGPAQIMTVLDGEKMQTFDVEIVSNMPKKAAVTKGMIVKITDPELLDKTGGIVQGMSGSPIIQNGKIIGAVTHVFVNDPTSGYGVHIEWMLQEAGISLHEEEKKAG</sequence>
<comment type="caution">
    <text evidence="4">The sequence shown here is derived from an EMBL/GenBank/DDBJ whole genome shotgun (WGS) entry which is preliminary data.</text>
</comment>
<dbReference type="InterPro" id="IPR009003">
    <property type="entry name" value="Peptidase_S1_PA"/>
</dbReference>
<dbReference type="Pfam" id="PF05580">
    <property type="entry name" value="Peptidase_S55"/>
    <property type="match status" value="1"/>
</dbReference>
<dbReference type="InterPro" id="IPR014219">
    <property type="entry name" value="SpoIVB"/>
</dbReference>
<dbReference type="NCBIfam" id="TIGR02860">
    <property type="entry name" value="spore_IV_B"/>
    <property type="match status" value="1"/>
</dbReference>
<proteinExistence type="predicted"/>
<protein>
    <submittedName>
        <fullName evidence="4">SpoIVB peptidase</fullName>
        <ecNumber evidence="4">3.4.21.116</ecNumber>
    </submittedName>
</protein>
<name>A0A845DQE3_9BACI</name>
<evidence type="ECO:0000313" key="4">
    <source>
        <dbReference type="EMBL" id="MYL19720.1"/>
    </source>
</evidence>
<keyword evidence="1" id="KW-0720">Serine protease</keyword>
<dbReference type="GO" id="GO:0008236">
    <property type="term" value="F:serine-type peptidase activity"/>
    <property type="evidence" value="ECO:0007669"/>
    <property type="project" value="UniProtKB-KW"/>
</dbReference>
<feature type="domain" description="Peptidase S55" evidence="3">
    <location>
        <begin position="169"/>
        <end position="408"/>
    </location>
</feature>
<accession>A0A845DQE3</accession>
<evidence type="ECO:0000256" key="1">
    <source>
        <dbReference type="ARBA" id="ARBA00022825"/>
    </source>
</evidence>
<feature type="transmembrane region" description="Helical" evidence="2">
    <location>
        <begin position="5"/>
        <end position="25"/>
    </location>
</feature>
<gene>
    <name evidence="4" type="primary">spoIVB</name>
    <name evidence="4" type="ORF">GLW04_07445</name>
</gene>
<dbReference type="EMBL" id="WMET01000001">
    <property type="protein sequence ID" value="MYL19720.1"/>
    <property type="molecule type" value="Genomic_DNA"/>
</dbReference>
<organism evidence="4 5">
    <name type="scientific">Halobacillus litoralis</name>
    <dbReference type="NCBI Taxonomy" id="45668"/>
    <lineage>
        <taxon>Bacteria</taxon>
        <taxon>Bacillati</taxon>
        <taxon>Bacillota</taxon>
        <taxon>Bacilli</taxon>
        <taxon>Bacillales</taxon>
        <taxon>Bacillaceae</taxon>
        <taxon>Halobacillus</taxon>
    </lineage>
</organism>
<keyword evidence="4" id="KW-0378">Hydrolase</keyword>
<evidence type="ECO:0000259" key="3">
    <source>
        <dbReference type="PROSITE" id="PS51494"/>
    </source>
</evidence>
<dbReference type="EC" id="3.4.21.116" evidence="4"/>
<dbReference type="Pfam" id="PF17820">
    <property type="entry name" value="PDZ_6"/>
    <property type="match status" value="1"/>
</dbReference>
<dbReference type="InterPro" id="IPR008763">
    <property type="entry name" value="Peptidase_S55"/>
</dbReference>
<keyword evidence="2" id="KW-1133">Transmembrane helix</keyword>
<dbReference type="Gene3D" id="2.30.42.10">
    <property type="match status" value="1"/>
</dbReference>
<dbReference type="SUPFAM" id="SSF50494">
    <property type="entry name" value="Trypsin-like serine proteases"/>
    <property type="match status" value="1"/>
</dbReference>
<dbReference type="RefSeq" id="WP_160836078.1">
    <property type="nucleotide sequence ID" value="NZ_JAIVAK010000005.1"/>
</dbReference>
<keyword evidence="2" id="KW-0812">Transmembrane</keyword>
<dbReference type="PROSITE" id="PS51494">
    <property type="entry name" value="SPOIVB"/>
    <property type="match status" value="1"/>
</dbReference>
<evidence type="ECO:0000256" key="2">
    <source>
        <dbReference type="SAM" id="Phobius"/>
    </source>
</evidence>
<dbReference type="Proteomes" id="UP000460949">
    <property type="component" value="Unassembled WGS sequence"/>
</dbReference>
<evidence type="ECO:0000313" key="5">
    <source>
        <dbReference type="Proteomes" id="UP000460949"/>
    </source>
</evidence>
<reference evidence="4 5" key="1">
    <citation type="submission" date="2019-11" db="EMBL/GenBank/DDBJ databases">
        <title>Genome sequences of 17 halophilic strains isolated from different environments.</title>
        <authorList>
            <person name="Furrow R.E."/>
        </authorList>
    </citation>
    <scope>NUCLEOTIDE SEQUENCE [LARGE SCALE GENOMIC DNA]</scope>
    <source>
        <strain evidence="4 5">22511_23_Filter</strain>
    </source>
</reference>
<dbReference type="SUPFAM" id="SSF50156">
    <property type="entry name" value="PDZ domain-like"/>
    <property type="match status" value="1"/>
</dbReference>
<dbReference type="InterPro" id="IPR036034">
    <property type="entry name" value="PDZ_sf"/>
</dbReference>
<dbReference type="InterPro" id="IPR041489">
    <property type="entry name" value="PDZ_6"/>
</dbReference>
<keyword evidence="1" id="KW-0645">Protease</keyword>
<keyword evidence="2" id="KW-0472">Membrane</keyword>
<dbReference type="AlphaFoldDB" id="A0A845DQE3"/>